<feature type="transmembrane region" description="Helical" evidence="6">
    <location>
        <begin position="39"/>
        <end position="56"/>
    </location>
</feature>
<reference evidence="7 8" key="1">
    <citation type="journal article" date="2005" name="J. Bacteriol.">
        <title>Whole-genome sequencing of Staphylococcus haemolyticus uncovers the extreme plasticity of its genome and the evolution of human-colonizing staphylococcal species.</title>
        <authorList>
            <person name="Takeuchi F."/>
            <person name="Watanabe S."/>
            <person name="Baba T."/>
            <person name="Yuzawa H."/>
            <person name="Ito T."/>
            <person name="Morimoto Y."/>
            <person name="Kuroda M."/>
            <person name="Cui L."/>
            <person name="Takahashi M."/>
            <person name="Ankai A."/>
            <person name="Baba S."/>
            <person name="Fukui S."/>
            <person name="Lee J.C."/>
            <person name="Hiramatsu K."/>
        </authorList>
    </citation>
    <scope>NUCLEOTIDE SEQUENCE [LARGE SCALE GENOMIC DNA]</scope>
    <source>
        <strain evidence="7 8">JCSC1435</strain>
    </source>
</reference>
<dbReference type="Proteomes" id="UP000000543">
    <property type="component" value="Chromosome"/>
</dbReference>
<evidence type="ECO:0000313" key="7">
    <source>
        <dbReference type="EMBL" id="BAE03705.1"/>
    </source>
</evidence>
<evidence type="ECO:0000256" key="3">
    <source>
        <dbReference type="ARBA" id="ARBA00022692"/>
    </source>
</evidence>
<comment type="subcellular location">
    <subcellularLocation>
        <location evidence="1">Cell membrane</location>
        <topology evidence="1">Multi-pass membrane protein</topology>
    </subcellularLocation>
</comment>
<dbReference type="PANTHER" id="PTHR30250:SF11">
    <property type="entry name" value="O-ANTIGEN TRANSPORTER-RELATED"/>
    <property type="match status" value="1"/>
</dbReference>
<gene>
    <name evidence="7" type="primary">capI</name>
    <name evidence="7" type="ordered locus">SH0396</name>
</gene>
<dbReference type="OrthoDB" id="512217at2"/>
<dbReference type="HOGENOM" id="CLU_044954_1_0_9"/>
<evidence type="ECO:0000256" key="5">
    <source>
        <dbReference type="ARBA" id="ARBA00023136"/>
    </source>
</evidence>
<dbReference type="PANTHER" id="PTHR30250">
    <property type="entry name" value="PST FAMILY PREDICTED COLANIC ACID TRANSPORTER"/>
    <property type="match status" value="1"/>
</dbReference>
<dbReference type="RefSeq" id="WP_011274722.1">
    <property type="nucleotide sequence ID" value="NC_007168.1"/>
</dbReference>
<protein>
    <submittedName>
        <fullName evidence="7">CapI protein</fullName>
    </submittedName>
</protein>
<feature type="transmembrane region" description="Helical" evidence="6">
    <location>
        <begin position="371"/>
        <end position="394"/>
    </location>
</feature>
<proteinExistence type="predicted"/>
<name>Q4L9H0_STAHJ</name>
<feature type="transmembrane region" description="Helical" evidence="6">
    <location>
        <begin position="7"/>
        <end position="27"/>
    </location>
</feature>
<feature type="transmembrane region" description="Helical" evidence="6">
    <location>
        <begin position="269"/>
        <end position="291"/>
    </location>
</feature>
<keyword evidence="3 6" id="KW-0812">Transmembrane</keyword>
<evidence type="ECO:0000313" key="8">
    <source>
        <dbReference type="Proteomes" id="UP000000543"/>
    </source>
</evidence>
<keyword evidence="2" id="KW-1003">Cell membrane</keyword>
<feature type="transmembrane region" description="Helical" evidence="6">
    <location>
        <begin position="83"/>
        <end position="107"/>
    </location>
</feature>
<dbReference type="GO" id="GO:0005886">
    <property type="term" value="C:plasma membrane"/>
    <property type="evidence" value="ECO:0007669"/>
    <property type="project" value="UniProtKB-SubCell"/>
</dbReference>
<feature type="transmembrane region" description="Helical" evidence="6">
    <location>
        <begin position="228"/>
        <end position="257"/>
    </location>
</feature>
<feature type="transmembrane region" description="Helical" evidence="6">
    <location>
        <begin position="155"/>
        <end position="175"/>
    </location>
</feature>
<feature type="transmembrane region" description="Helical" evidence="6">
    <location>
        <begin position="312"/>
        <end position="335"/>
    </location>
</feature>
<dbReference type="KEGG" id="sha:SH0396"/>
<evidence type="ECO:0000256" key="4">
    <source>
        <dbReference type="ARBA" id="ARBA00022989"/>
    </source>
</evidence>
<keyword evidence="4 6" id="KW-1133">Transmembrane helix</keyword>
<dbReference type="InterPro" id="IPR050833">
    <property type="entry name" value="Poly_Biosynth_Transport"/>
</dbReference>
<accession>Q4L9H0</accession>
<feature type="transmembrane region" description="Helical" evidence="6">
    <location>
        <begin position="341"/>
        <end position="359"/>
    </location>
</feature>
<feature type="transmembrane region" description="Helical" evidence="6">
    <location>
        <begin position="187"/>
        <end position="207"/>
    </location>
</feature>
<evidence type="ECO:0000256" key="6">
    <source>
        <dbReference type="SAM" id="Phobius"/>
    </source>
</evidence>
<dbReference type="eggNOG" id="COG2244">
    <property type="taxonomic scope" value="Bacteria"/>
</dbReference>
<evidence type="ECO:0000256" key="1">
    <source>
        <dbReference type="ARBA" id="ARBA00004651"/>
    </source>
</evidence>
<sequence>MKNIYRFNVYLASIFTILTLISNFLLYRVSNSYLDDNEAYGLWLIILSVVTWFYIMDFGISNSLRNYLTEALEKRNMLFANKIVSTTYIIMLIPLIFLIILGLVSNYLVNWNIIFNVSENQEETEKLFKIAFFLFPFIFYLNTITYIYHAYFKSYIVNIMQFLNLFVNCIIIKIFDFFEIGNLVTLGLIYFLTNISIYLFFTILFLLKEKGTIKIKLSYFDPKLINSLLGLGLGFFFLDIASLALLNSGPFLISYFFNPSFSVKFQLPYKLLSIFLTLSTIILSPLWTLIIKKMVTKSYSDILAINKKIITLMVSVFSVIFVSTFFLNFAIYIWVGKYYDIEWTFLLLVSTIVMLSIITHVYKTLLNAMSIVYIQVVVYMCGTIVCFLLMFIFLKFLNLSVYYFLMSINIGLLIPALLLPVIFYTRLYKLKKEADYH</sequence>
<dbReference type="EMBL" id="AP006716">
    <property type="protein sequence ID" value="BAE03705.1"/>
    <property type="molecule type" value="Genomic_DNA"/>
</dbReference>
<organism evidence="7 8">
    <name type="scientific">Staphylococcus haemolyticus (strain JCSC1435)</name>
    <dbReference type="NCBI Taxonomy" id="279808"/>
    <lineage>
        <taxon>Bacteria</taxon>
        <taxon>Bacillati</taxon>
        <taxon>Bacillota</taxon>
        <taxon>Bacilli</taxon>
        <taxon>Bacillales</taxon>
        <taxon>Staphylococcaceae</taxon>
        <taxon>Staphylococcus</taxon>
    </lineage>
</organism>
<dbReference type="AlphaFoldDB" id="Q4L9H0"/>
<keyword evidence="5 6" id="KW-0472">Membrane</keyword>
<feature type="transmembrane region" description="Helical" evidence="6">
    <location>
        <begin position="400"/>
        <end position="424"/>
    </location>
</feature>
<evidence type="ECO:0000256" key="2">
    <source>
        <dbReference type="ARBA" id="ARBA00022475"/>
    </source>
</evidence>
<feature type="transmembrane region" description="Helical" evidence="6">
    <location>
        <begin position="127"/>
        <end position="148"/>
    </location>
</feature>